<dbReference type="EC" id="3.1.21.-" evidence="2"/>
<keyword evidence="2" id="KW-0255">Endonuclease</keyword>
<evidence type="ECO:0000313" key="2">
    <source>
        <dbReference type="EMBL" id="WAM33770.1"/>
    </source>
</evidence>
<evidence type="ECO:0000256" key="1">
    <source>
        <dbReference type="SAM" id="Coils"/>
    </source>
</evidence>
<organism evidence="2 3">
    <name type="scientific">Caldicellulosiruptor morganii</name>
    <dbReference type="NCBI Taxonomy" id="1387555"/>
    <lineage>
        <taxon>Bacteria</taxon>
        <taxon>Bacillati</taxon>
        <taxon>Bacillota</taxon>
        <taxon>Bacillota incertae sedis</taxon>
        <taxon>Caldicellulosiruptorales</taxon>
        <taxon>Caldicellulosiruptoraceae</taxon>
        <taxon>Caldicellulosiruptor</taxon>
    </lineage>
</organism>
<keyword evidence="3" id="KW-1185">Reference proteome</keyword>
<feature type="coiled-coil region" evidence="1">
    <location>
        <begin position="198"/>
        <end position="225"/>
    </location>
</feature>
<dbReference type="GO" id="GO:0004519">
    <property type="term" value="F:endonuclease activity"/>
    <property type="evidence" value="ECO:0007669"/>
    <property type="project" value="UniProtKB-KW"/>
</dbReference>
<sequence length="225" mass="26996">MAKEWILNMATNRWGLNKKDKVGPVAKWIRETAPKNIEEWEKAYLKLVEENILKTKNSEFSNAEEYLEELGRKLYIKITEVIQAEIDDVTEQDCINYIKQLVINRTFEGYLTEKNTIYGRIEKLLNVKIYPAPDEWDRLYNVDFYIQIKNKYIGIQIKPITYEHMPQIHNWIEWLSQTHKKFSEKFGGKVFVIFSIKNKDGKKEIHKENEIIEQIRQEIERLKQI</sequence>
<name>A0ABY7BMM5_9FIRM</name>
<proteinExistence type="predicted"/>
<dbReference type="RefSeq" id="WP_045168707.1">
    <property type="nucleotide sequence ID" value="NZ_CP113865.1"/>
</dbReference>
<dbReference type="EMBL" id="CP113865">
    <property type="protein sequence ID" value="WAM33770.1"/>
    <property type="molecule type" value="Genomic_DNA"/>
</dbReference>
<reference evidence="2" key="1">
    <citation type="submission" date="2022-12" db="EMBL/GenBank/DDBJ databases">
        <authorList>
            <person name="Bing R.G."/>
            <person name="Willard D.J."/>
            <person name="Manesh M.J.H."/>
            <person name="Laemthong T."/>
            <person name="Crosby J.R."/>
            <person name="Kelly R.M."/>
        </authorList>
    </citation>
    <scope>NUCLEOTIDE SEQUENCE</scope>
    <source>
        <strain evidence="2">DSM 8990</strain>
    </source>
</reference>
<dbReference type="Pfam" id="PF09568">
    <property type="entry name" value="RE_MjaI"/>
    <property type="match status" value="1"/>
</dbReference>
<dbReference type="InterPro" id="IPR019068">
    <property type="entry name" value="Restrct_endonuc_II_MjaI"/>
</dbReference>
<keyword evidence="1" id="KW-0175">Coiled coil</keyword>
<accession>A0ABY7BMM5</accession>
<dbReference type="GO" id="GO:0016787">
    <property type="term" value="F:hydrolase activity"/>
    <property type="evidence" value="ECO:0007669"/>
    <property type="project" value="UniProtKB-KW"/>
</dbReference>
<evidence type="ECO:0000313" key="3">
    <source>
        <dbReference type="Proteomes" id="UP001164909"/>
    </source>
</evidence>
<dbReference type="Proteomes" id="UP001164909">
    <property type="component" value="Chromosome"/>
</dbReference>
<gene>
    <name evidence="2" type="ORF">OTK00_002309</name>
</gene>
<keyword evidence="2" id="KW-0540">Nuclease</keyword>
<protein>
    <submittedName>
        <fullName evidence="2">MjaI family restriction endonuclease</fullName>
        <ecNumber evidence="2">3.1.21.-</ecNumber>
    </submittedName>
</protein>
<keyword evidence="2" id="KW-0378">Hydrolase</keyword>